<accession>A0A9P4TSQ4</accession>
<evidence type="ECO:0000313" key="2">
    <source>
        <dbReference type="Proteomes" id="UP000800235"/>
    </source>
</evidence>
<protein>
    <submittedName>
        <fullName evidence="1">Uncharacterized protein</fullName>
    </submittedName>
</protein>
<evidence type="ECO:0000313" key="1">
    <source>
        <dbReference type="EMBL" id="KAF2418924.1"/>
    </source>
</evidence>
<sequence>MLWTYHRSRILRTRESGDRIISCFNDTATYSALCPSKNPGGCATRASLILLHPTQPARFLTLFSQTTIASSVAWSPHFLRHISSIHHVFTDTNRVQRYVVALCFTLGCRFHSSPPLQPTSAVVPAAISSCAIAHLLVHQSAHDYSSMKPSCLLRKC</sequence>
<proteinExistence type="predicted"/>
<reference evidence="1" key="1">
    <citation type="journal article" date="2020" name="Stud. Mycol.">
        <title>101 Dothideomycetes genomes: a test case for predicting lifestyles and emergence of pathogens.</title>
        <authorList>
            <person name="Haridas S."/>
            <person name="Albert R."/>
            <person name="Binder M."/>
            <person name="Bloem J."/>
            <person name="Labutti K."/>
            <person name="Salamov A."/>
            <person name="Andreopoulos B."/>
            <person name="Baker S."/>
            <person name="Barry K."/>
            <person name="Bills G."/>
            <person name="Bluhm B."/>
            <person name="Cannon C."/>
            <person name="Castanera R."/>
            <person name="Culley D."/>
            <person name="Daum C."/>
            <person name="Ezra D."/>
            <person name="Gonzalez J."/>
            <person name="Henrissat B."/>
            <person name="Kuo A."/>
            <person name="Liang C."/>
            <person name="Lipzen A."/>
            <person name="Lutzoni F."/>
            <person name="Magnuson J."/>
            <person name="Mondo S."/>
            <person name="Nolan M."/>
            <person name="Ohm R."/>
            <person name="Pangilinan J."/>
            <person name="Park H.-J."/>
            <person name="Ramirez L."/>
            <person name="Alfaro M."/>
            <person name="Sun H."/>
            <person name="Tritt A."/>
            <person name="Yoshinaga Y."/>
            <person name="Zwiers L.-H."/>
            <person name="Turgeon B."/>
            <person name="Goodwin S."/>
            <person name="Spatafora J."/>
            <person name="Crous P."/>
            <person name="Grigoriev I."/>
        </authorList>
    </citation>
    <scope>NUCLEOTIDE SEQUENCE</scope>
    <source>
        <strain evidence="1">CBS 130266</strain>
    </source>
</reference>
<organism evidence="1 2">
    <name type="scientific">Tothia fuscella</name>
    <dbReference type="NCBI Taxonomy" id="1048955"/>
    <lineage>
        <taxon>Eukaryota</taxon>
        <taxon>Fungi</taxon>
        <taxon>Dikarya</taxon>
        <taxon>Ascomycota</taxon>
        <taxon>Pezizomycotina</taxon>
        <taxon>Dothideomycetes</taxon>
        <taxon>Pleosporomycetidae</taxon>
        <taxon>Venturiales</taxon>
        <taxon>Cylindrosympodiaceae</taxon>
        <taxon>Tothia</taxon>
    </lineage>
</organism>
<keyword evidence="2" id="KW-1185">Reference proteome</keyword>
<gene>
    <name evidence="1" type="ORF">EJ08DRAFT_48389</name>
</gene>
<dbReference type="EMBL" id="MU007123">
    <property type="protein sequence ID" value="KAF2418924.1"/>
    <property type="molecule type" value="Genomic_DNA"/>
</dbReference>
<dbReference type="AlphaFoldDB" id="A0A9P4TSQ4"/>
<comment type="caution">
    <text evidence="1">The sequence shown here is derived from an EMBL/GenBank/DDBJ whole genome shotgun (WGS) entry which is preliminary data.</text>
</comment>
<name>A0A9P4TSQ4_9PEZI</name>
<dbReference type="Proteomes" id="UP000800235">
    <property type="component" value="Unassembled WGS sequence"/>
</dbReference>